<evidence type="ECO:0000313" key="2">
    <source>
        <dbReference type="Proteomes" id="UP001209553"/>
    </source>
</evidence>
<dbReference type="Gene3D" id="1.50.10.20">
    <property type="match status" value="1"/>
</dbReference>
<proteinExistence type="predicted"/>
<dbReference type="InterPro" id="IPR007822">
    <property type="entry name" value="LANC-like"/>
</dbReference>
<gene>
    <name evidence="1" type="ORF">N9R04_10040</name>
</gene>
<protein>
    <submittedName>
        <fullName evidence="1">Uncharacterized protein</fullName>
    </submittedName>
</protein>
<dbReference type="RefSeq" id="WP_262856718.1">
    <property type="nucleotide sequence ID" value="NZ_JAOPKZ010000018.1"/>
</dbReference>
<name>A0ABT2QST7_9STAP</name>
<dbReference type="Pfam" id="PF05147">
    <property type="entry name" value="LANC_like"/>
    <property type="match status" value="1"/>
</dbReference>
<dbReference type="Proteomes" id="UP001209553">
    <property type="component" value="Unassembled WGS sequence"/>
</dbReference>
<sequence length="168" mass="19837">MYISTQYTFTIRKILNFETETLNNLYSEWEKLRPEDFGWCKGLLSIYYVYASIKQKLSGINEPLFFSKIFSTLENFDYNIEPCLCHGYIGINDMLIQIKNLKPNLKLTSINKKLNNEVEFHGDWWKMQAGTYNRMHGLMTGDVGIEYHLLRLYNEKTPDILLLSDIKI</sequence>
<keyword evidence="2" id="KW-1185">Reference proteome</keyword>
<dbReference type="SUPFAM" id="SSF158745">
    <property type="entry name" value="LanC-like"/>
    <property type="match status" value="1"/>
</dbReference>
<organism evidence="1 2">
    <name type="scientific">Staphylococcus marylandisciuri</name>
    <dbReference type="NCBI Taxonomy" id="2981529"/>
    <lineage>
        <taxon>Bacteria</taxon>
        <taxon>Bacillati</taxon>
        <taxon>Bacillota</taxon>
        <taxon>Bacilli</taxon>
        <taxon>Bacillales</taxon>
        <taxon>Staphylococcaceae</taxon>
        <taxon>Staphylococcus</taxon>
    </lineage>
</organism>
<comment type="caution">
    <text evidence="1">The sequence shown here is derived from an EMBL/GenBank/DDBJ whole genome shotgun (WGS) entry which is preliminary data.</text>
</comment>
<reference evidence="1 2" key="1">
    <citation type="journal article" date="2023" name="Int. J. Syst. Evol. Microbiol.">
        <title>Streptococcus sciuri sp. nov., Staphylococcus marylandisciuri sp. nov. and Staphylococcus americanisciuri sp. nov., isolated from faeces of eastern grey squirrel (Sciurus carolinensis).</title>
        <authorList>
            <person name="Volokhov D.V."/>
            <person name="Zagorodnyaya T.A."/>
            <person name="Furtak V.A."/>
            <person name="Nattanmai G."/>
            <person name="Randall L."/>
            <person name="Jose S."/>
            <person name="Gao Y."/>
            <person name="Eisenberg T."/>
            <person name="Delmonte P."/>
            <person name="Blom J."/>
            <person name="Mitchell K.K."/>
        </authorList>
    </citation>
    <scope>NUCLEOTIDE SEQUENCE [LARGE SCALE GENOMIC DNA]</scope>
    <source>
        <strain evidence="1 2">SQ8-PEA</strain>
    </source>
</reference>
<accession>A0ABT2QST7</accession>
<dbReference type="EMBL" id="JAOPKZ010000018">
    <property type="protein sequence ID" value="MCU5747012.1"/>
    <property type="molecule type" value="Genomic_DNA"/>
</dbReference>
<evidence type="ECO:0000313" key="1">
    <source>
        <dbReference type="EMBL" id="MCU5747012.1"/>
    </source>
</evidence>